<gene>
    <name evidence="2" type="ORF">SAMN04487937_0602</name>
</gene>
<reference evidence="3" key="1">
    <citation type="submission" date="2016-10" db="EMBL/GenBank/DDBJ databases">
        <authorList>
            <person name="Varghese N."/>
            <person name="Submissions S."/>
        </authorList>
    </citation>
    <scope>NUCLEOTIDE SEQUENCE [LARGE SCALE GENOMIC DNA]</scope>
    <source>
        <strain evidence="3">RD 26</strain>
    </source>
</reference>
<protein>
    <submittedName>
        <fullName evidence="2">Uncharacterized protein</fullName>
    </submittedName>
</protein>
<accession>A0A1I6FLF1</accession>
<keyword evidence="3" id="KW-1185">Reference proteome</keyword>
<dbReference type="RefSeq" id="WP_092920098.1">
    <property type="nucleotide sequence ID" value="NZ_FOYN01000001.1"/>
</dbReference>
<dbReference type="EMBL" id="FOYN01000001">
    <property type="protein sequence ID" value="SFR30772.1"/>
    <property type="molecule type" value="Genomic_DNA"/>
</dbReference>
<dbReference type="AlphaFoldDB" id="A0A1I6FLF1"/>
<organism evidence="2 3">
    <name type="scientific">Halorubrum sodomense</name>
    <dbReference type="NCBI Taxonomy" id="35743"/>
    <lineage>
        <taxon>Archaea</taxon>
        <taxon>Methanobacteriati</taxon>
        <taxon>Methanobacteriota</taxon>
        <taxon>Stenosarchaea group</taxon>
        <taxon>Halobacteria</taxon>
        <taxon>Halobacteriales</taxon>
        <taxon>Haloferacaceae</taxon>
        <taxon>Halorubrum</taxon>
    </lineage>
</organism>
<feature type="region of interest" description="Disordered" evidence="1">
    <location>
        <begin position="1"/>
        <end position="76"/>
    </location>
</feature>
<feature type="compositionally biased region" description="Basic and acidic residues" evidence="1">
    <location>
        <begin position="55"/>
        <end position="70"/>
    </location>
</feature>
<evidence type="ECO:0000313" key="2">
    <source>
        <dbReference type="EMBL" id="SFR30772.1"/>
    </source>
</evidence>
<dbReference type="STRING" id="35743.SAMN04487937_0602"/>
<sequence length="76" mass="8381">MVDDPRDAADARDALAEAFEEPAARPVATRTRVPPSVDREADADAAEPADDREEAPENDRRESVDEDPIHPRTRTS</sequence>
<name>A0A1I6FLF1_HALSD</name>
<proteinExistence type="predicted"/>
<feature type="compositionally biased region" description="Basic and acidic residues" evidence="1">
    <location>
        <begin position="1"/>
        <end position="15"/>
    </location>
</feature>
<dbReference type="Proteomes" id="UP000198932">
    <property type="component" value="Unassembled WGS sequence"/>
</dbReference>
<feature type="compositionally biased region" description="Acidic residues" evidence="1">
    <location>
        <begin position="43"/>
        <end position="54"/>
    </location>
</feature>
<evidence type="ECO:0000256" key="1">
    <source>
        <dbReference type="SAM" id="MobiDB-lite"/>
    </source>
</evidence>
<evidence type="ECO:0000313" key="3">
    <source>
        <dbReference type="Proteomes" id="UP000198932"/>
    </source>
</evidence>